<gene>
    <name evidence="3" type="primary">larB</name>
    <name evidence="3" type="ORF">M0R89_05465</name>
</gene>
<dbReference type="PANTHER" id="PTHR43064">
    <property type="entry name" value="PHOSPHORIBOSYLAMINOIMIDAZOLE CARBOXYLASE-RELATED"/>
    <property type="match status" value="1"/>
</dbReference>
<dbReference type="KEGG" id="halx:M0R89_05465"/>
<dbReference type="GeneID" id="72184626"/>
<evidence type="ECO:0000256" key="1">
    <source>
        <dbReference type="SAM" id="MobiDB-lite"/>
    </source>
</evidence>
<dbReference type="RefSeq" id="WP_248651555.1">
    <property type="nucleotide sequence ID" value="NZ_CP096659.1"/>
</dbReference>
<organism evidence="3 4">
    <name type="scientific">Halorussus limi</name>
    <dbReference type="NCBI Taxonomy" id="2938695"/>
    <lineage>
        <taxon>Archaea</taxon>
        <taxon>Methanobacteriati</taxon>
        <taxon>Methanobacteriota</taxon>
        <taxon>Stenosarchaea group</taxon>
        <taxon>Halobacteria</taxon>
        <taxon>Halobacteriales</taxon>
        <taxon>Haladaptataceae</taxon>
        <taxon>Halorussus</taxon>
    </lineage>
</organism>
<feature type="domain" description="PurE" evidence="2">
    <location>
        <begin position="120"/>
        <end position="251"/>
    </location>
</feature>
<dbReference type="EMBL" id="CP096659">
    <property type="protein sequence ID" value="UPV75515.1"/>
    <property type="molecule type" value="Genomic_DNA"/>
</dbReference>
<dbReference type="GO" id="GO:0016787">
    <property type="term" value="F:hydrolase activity"/>
    <property type="evidence" value="ECO:0007669"/>
    <property type="project" value="InterPro"/>
</dbReference>
<evidence type="ECO:0000259" key="2">
    <source>
        <dbReference type="SMART" id="SM01001"/>
    </source>
</evidence>
<keyword evidence="4" id="KW-1185">Reference proteome</keyword>
<dbReference type="GO" id="GO:0006189">
    <property type="term" value="P:'de novo' IMP biosynthetic process"/>
    <property type="evidence" value="ECO:0007669"/>
    <property type="project" value="InterPro"/>
</dbReference>
<evidence type="ECO:0000313" key="3">
    <source>
        <dbReference type="EMBL" id="UPV75515.1"/>
    </source>
</evidence>
<dbReference type="SUPFAM" id="SSF52255">
    <property type="entry name" value="N5-CAIR mutase (phosphoribosylaminoimidazole carboxylase, PurE)"/>
    <property type="match status" value="1"/>
</dbReference>
<feature type="region of interest" description="Disordered" evidence="1">
    <location>
        <begin position="249"/>
        <end position="285"/>
    </location>
</feature>
<feature type="compositionally biased region" description="Polar residues" evidence="1">
    <location>
        <begin position="276"/>
        <end position="285"/>
    </location>
</feature>
<name>A0A8U0HWM3_9EURY</name>
<dbReference type="InterPro" id="IPR039476">
    <property type="entry name" value="P2CMN_synthase_LarB"/>
</dbReference>
<reference evidence="3 4" key="1">
    <citation type="submission" date="2022-04" db="EMBL/GenBank/DDBJ databases">
        <title>Diverse halophilic archaea isolated from saline environments.</title>
        <authorList>
            <person name="Cui H.-L."/>
        </authorList>
    </citation>
    <scope>NUCLEOTIDE SEQUENCE [LARGE SCALE GENOMIC DNA]</scope>
    <source>
        <strain evidence="3 4">XZYJT49</strain>
    </source>
</reference>
<dbReference type="PANTHER" id="PTHR43064:SF1">
    <property type="entry name" value="SLL1489 PROTEIN"/>
    <property type="match status" value="1"/>
</dbReference>
<evidence type="ECO:0000313" key="4">
    <source>
        <dbReference type="Proteomes" id="UP000830729"/>
    </source>
</evidence>
<proteinExistence type="predicted"/>
<dbReference type="Proteomes" id="UP000830729">
    <property type="component" value="Chromosome"/>
</dbReference>
<protein>
    <submittedName>
        <fullName evidence="3">Nickel pincer cofactor biosynthesis protein LarB</fullName>
    </submittedName>
</protein>
<dbReference type="SMART" id="SM01001">
    <property type="entry name" value="AIRC"/>
    <property type="match status" value="1"/>
</dbReference>
<accession>A0A8U0HWM3</accession>
<sequence length="285" mass="28540">MRELLEAVAAGEVSPADAEARLAGYATDEAGRFDAARETRRGIPEAILGDGKTPEETASLAATAVETTGRAIVTRTDDDQQRAVRRRLADDHPAAEVTVHERSAVVVAHAADFEPPDLSATVGVVTAGTSDAVPAGEAAVLAAETGATVERIDDVGVAALTRIVDQLDRLRDADVLIVAAGREGALPTVVAGLVDTPVIGLPVSTGYGHGGEGEAALSGMLQSCSVLSVVNVDAGFVAGAQAGLIARAVDGGGSSSDSAESDESTDGGGSGRATDSDSNGDTVSE</sequence>
<dbReference type="NCBIfam" id="NF033503">
    <property type="entry name" value="LarB"/>
    <property type="match status" value="1"/>
</dbReference>
<dbReference type="AlphaFoldDB" id="A0A8U0HWM3"/>
<dbReference type="Pfam" id="PF00731">
    <property type="entry name" value="AIRC"/>
    <property type="match status" value="1"/>
</dbReference>
<dbReference type="InterPro" id="IPR000031">
    <property type="entry name" value="PurE_dom"/>
</dbReference>
<dbReference type="Gene3D" id="3.40.50.1970">
    <property type="match status" value="1"/>
</dbReference>